<sequence length="86" mass="9430">MEAEVAGVLAAVIATFIPVGWRAFRQLLQLRRLNSVQVDIASHKVTFEVKGRDAHSVNLDLADASEAARFDEFLNGYDSKPAGRDS</sequence>
<gene>
    <name evidence="2" type="ORF">GCM10017668_51320</name>
</gene>
<keyword evidence="1" id="KW-0812">Transmembrane</keyword>
<dbReference type="RefSeq" id="WP_190902801.1">
    <property type="nucleotide sequence ID" value="NZ_AP023439.1"/>
</dbReference>
<accession>A0A7G1NKH0</accession>
<evidence type="ECO:0000256" key="1">
    <source>
        <dbReference type="SAM" id="Phobius"/>
    </source>
</evidence>
<evidence type="ECO:0000313" key="2">
    <source>
        <dbReference type="EMBL" id="BCL23289.1"/>
    </source>
</evidence>
<feature type="transmembrane region" description="Helical" evidence="1">
    <location>
        <begin position="6"/>
        <end position="24"/>
    </location>
</feature>
<dbReference type="EMBL" id="AP023439">
    <property type="protein sequence ID" value="BCL23289.1"/>
    <property type="molecule type" value="Genomic_DNA"/>
</dbReference>
<evidence type="ECO:0000313" key="3">
    <source>
        <dbReference type="Proteomes" id="UP000516373"/>
    </source>
</evidence>
<keyword evidence="1" id="KW-0472">Membrane</keyword>
<name>A0A7G1NKH0_9ACTN</name>
<dbReference type="Proteomes" id="UP000516373">
    <property type="component" value="Chromosome"/>
</dbReference>
<protein>
    <submittedName>
        <fullName evidence="2">Uncharacterized protein</fullName>
    </submittedName>
</protein>
<reference evidence="2 3" key="1">
    <citation type="journal article" date="2014" name="Int. J. Syst. Evol. Microbiol.">
        <title>Complete genome sequence of Corynebacterium casei LMG S-19264T (=DSM 44701T), isolated from a smear-ripened cheese.</title>
        <authorList>
            <consortium name="US DOE Joint Genome Institute (JGI-PGF)"/>
            <person name="Walter F."/>
            <person name="Albersmeier A."/>
            <person name="Kalinowski J."/>
            <person name="Ruckert C."/>
        </authorList>
    </citation>
    <scope>NUCLEOTIDE SEQUENCE [LARGE SCALE GENOMIC DNA]</scope>
    <source>
        <strain evidence="2 3">JCM 4255</strain>
    </source>
</reference>
<keyword evidence="1" id="KW-1133">Transmembrane helix</keyword>
<organism evidence="2 3">
    <name type="scientific">Streptomyces tuirus</name>
    <dbReference type="NCBI Taxonomy" id="68278"/>
    <lineage>
        <taxon>Bacteria</taxon>
        <taxon>Bacillati</taxon>
        <taxon>Actinomycetota</taxon>
        <taxon>Actinomycetes</taxon>
        <taxon>Kitasatosporales</taxon>
        <taxon>Streptomycetaceae</taxon>
        <taxon>Streptomyces</taxon>
    </lineage>
</organism>
<proteinExistence type="predicted"/>
<dbReference type="AlphaFoldDB" id="A0A7G1NKH0"/>
<dbReference type="KEGG" id="stui:GCM10017668_51320"/>